<sequence>MKMMKASKVLTSMEGPLGKLIFSGGLHRFDGKQSHGRFIQTPFAWSRPSAGSDYMSLLVYSTLPKMPRHKKNMICATRRRRAYSQTDTYVLMEPGKSEEFVSEEELKARLKGWLENWPGDALPPDLARFKTIDDAVTHLVKSVCELEIDGELGSVQWYEVRLE</sequence>
<dbReference type="GO" id="GO:0009570">
    <property type="term" value="C:chloroplast stroma"/>
    <property type="evidence" value="ECO:0007669"/>
    <property type="project" value="TreeGrafter"/>
</dbReference>
<dbReference type="InterPro" id="IPR038150">
    <property type="entry name" value="CRR7-like_sf"/>
</dbReference>
<dbReference type="OrthoDB" id="1879114at2759"/>
<keyword evidence="2" id="KW-1185">Reference proteome</keyword>
<name>A0A9Q0KQI2_9MAGN</name>
<organism evidence="1 2">
    <name type="scientific">Protea cynaroides</name>
    <dbReference type="NCBI Taxonomy" id="273540"/>
    <lineage>
        <taxon>Eukaryota</taxon>
        <taxon>Viridiplantae</taxon>
        <taxon>Streptophyta</taxon>
        <taxon>Embryophyta</taxon>
        <taxon>Tracheophyta</taxon>
        <taxon>Spermatophyta</taxon>
        <taxon>Magnoliopsida</taxon>
        <taxon>Proteales</taxon>
        <taxon>Proteaceae</taxon>
        <taxon>Protea</taxon>
    </lineage>
</organism>
<proteinExistence type="predicted"/>
<dbReference type="Proteomes" id="UP001141806">
    <property type="component" value="Unassembled WGS sequence"/>
</dbReference>
<protein>
    <recommendedName>
        <fullName evidence="3">Chlororespiratory reduction 7</fullName>
    </recommendedName>
</protein>
<dbReference type="EMBL" id="JAMYWD010000004">
    <property type="protein sequence ID" value="KAJ4974439.1"/>
    <property type="molecule type" value="Genomic_DNA"/>
</dbReference>
<dbReference type="InterPro" id="IPR021954">
    <property type="entry name" value="CRR7"/>
</dbReference>
<dbReference type="Gene3D" id="3.90.940.40">
    <property type="entry name" value="Protein CHLORORESPIRATORY REDUCTION 7"/>
    <property type="match status" value="1"/>
</dbReference>
<evidence type="ECO:0000313" key="2">
    <source>
        <dbReference type="Proteomes" id="UP001141806"/>
    </source>
</evidence>
<evidence type="ECO:0008006" key="3">
    <source>
        <dbReference type="Google" id="ProtNLM"/>
    </source>
</evidence>
<dbReference type="FunFam" id="3.90.940.40:FF:000001">
    <property type="entry name" value="Protein CHLORORESPIRATORY REDUCTION 7 chloroplastic"/>
    <property type="match status" value="1"/>
</dbReference>
<reference evidence="1" key="1">
    <citation type="journal article" date="2023" name="Plant J.">
        <title>The genome of the king protea, Protea cynaroides.</title>
        <authorList>
            <person name="Chang J."/>
            <person name="Duong T.A."/>
            <person name="Schoeman C."/>
            <person name="Ma X."/>
            <person name="Roodt D."/>
            <person name="Barker N."/>
            <person name="Li Z."/>
            <person name="Van de Peer Y."/>
            <person name="Mizrachi E."/>
        </authorList>
    </citation>
    <scope>NUCLEOTIDE SEQUENCE</scope>
    <source>
        <tissue evidence="1">Young leaves</tissue>
    </source>
</reference>
<accession>A0A9Q0KQI2</accession>
<comment type="caution">
    <text evidence="1">The sequence shown here is derived from an EMBL/GenBank/DDBJ whole genome shotgun (WGS) entry which is preliminary data.</text>
</comment>
<dbReference type="PANTHER" id="PTHR36803:SF1">
    <property type="entry name" value="PROTEIN CHLORORESPIRATORY REDUCTION 7, CHLOROPLASTIC"/>
    <property type="match status" value="1"/>
</dbReference>
<gene>
    <name evidence="1" type="ORF">NE237_007613</name>
</gene>
<dbReference type="PANTHER" id="PTHR36803">
    <property type="entry name" value="PROTEIN CHLORORESPIRATORY REDUCTION 7, CHLOROPLASTIC"/>
    <property type="match status" value="1"/>
</dbReference>
<dbReference type="Pfam" id="PF12095">
    <property type="entry name" value="CRR7"/>
    <property type="match status" value="1"/>
</dbReference>
<dbReference type="AlphaFoldDB" id="A0A9Q0KQI2"/>
<evidence type="ECO:0000313" key="1">
    <source>
        <dbReference type="EMBL" id="KAJ4974439.1"/>
    </source>
</evidence>